<reference evidence="1" key="1">
    <citation type="submission" date="2022-05" db="EMBL/GenBank/DDBJ databases">
        <title>The Musa troglodytarum L. genome provides insights into the mechanism of non-climacteric behaviour and enrichment of carotenoids.</title>
        <authorList>
            <person name="Wang J."/>
        </authorList>
    </citation>
    <scope>NUCLEOTIDE SEQUENCE</scope>
    <source>
        <tissue evidence="1">Leaf</tissue>
    </source>
</reference>
<gene>
    <name evidence="1" type="ORF">MUK42_34565</name>
</gene>
<sequence>MYVLQLEKLLLKDHGHFLGNFDGQNGRESDMLKKQHENYHQARQTNLGLGQDRKVKQNLIF</sequence>
<evidence type="ECO:0000313" key="2">
    <source>
        <dbReference type="Proteomes" id="UP001055439"/>
    </source>
</evidence>
<proteinExistence type="predicted"/>
<organism evidence="1 2">
    <name type="scientific">Musa troglodytarum</name>
    <name type="common">fe'i banana</name>
    <dbReference type="NCBI Taxonomy" id="320322"/>
    <lineage>
        <taxon>Eukaryota</taxon>
        <taxon>Viridiplantae</taxon>
        <taxon>Streptophyta</taxon>
        <taxon>Embryophyta</taxon>
        <taxon>Tracheophyta</taxon>
        <taxon>Spermatophyta</taxon>
        <taxon>Magnoliopsida</taxon>
        <taxon>Liliopsida</taxon>
        <taxon>Zingiberales</taxon>
        <taxon>Musaceae</taxon>
        <taxon>Musa</taxon>
    </lineage>
</organism>
<dbReference type="EMBL" id="CP097502">
    <property type="protein sequence ID" value="URD76323.1"/>
    <property type="molecule type" value="Genomic_DNA"/>
</dbReference>
<name>A0A9E7EI56_9LILI</name>
<protein>
    <submittedName>
        <fullName evidence="1">Uncharacterized protein</fullName>
    </submittedName>
</protein>
<keyword evidence="2" id="KW-1185">Reference proteome</keyword>
<evidence type="ECO:0000313" key="1">
    <source>
        <dbReference type="EMBL" id="URD76323.1"/>
    </source>
</evidence>
<dbReference type="Proteomes" id="UP001055439">
    <property type="component" value="Chromosome 1"/>
</dbReference>
<dbReference type="AlphaFoldDB" id="A0A9E7EI56"/>
<accession>A0A9E7EI56</accession>